<dbReference type="Proteomes" id="UP000014060">
    <property type="component" value="Unassembled WGS sequence"/>
</dbReference>
<organism evidence="1 2">
    <name type="scientific">Bacillus cereus TIAC219</name>
    <dbReference type="NCBI Taxonomy" id="718222"/>
    <lineage>
        <taxon>Bacteria</taxon>
        <taxon>Bacillati</taxon>
        <taxon>Bacillota</taxon>
        <taxon>Bacilli</taxon>
        <taxon>Bacillales</taxon>
        <taxon>Bacillaceae</taxon>
        <taxon>Bacillus</taxon>
        <taxon>Bacillus cereus group</taxon>
    </lineage>
</organism>
<proteinExistence type="predicted"/>
<gene>
    <name evidence="1" type="ORF">IAY_06217</name>
</gene>
<evidence type="ECO:0008006" key="3">
    <source>
        <dbReference type="Google" id="ProtNLM"/>
    </source>
</evidence>
<name>A0ABC9SQL4_BACCE</name>
<accession>A0ABC9SQL4</accession>
<protein>
    <recommendedName>
        <fullName evidence="3">Phage protein</fullName>
    </recommendedName>
</protein>
<evidence type="ECO:0000313" key="1">
    <source>
        <dbReference type="EMBL" id="EOQ57869.1"/>
    </source>
</evidence>
<reference evidence="1 2" key="1">
    <citation type="submission" date="2013-01" db="EMBL/GenBank/DDBJ databases">
        <title>The Genome Sequence of Bacillus cereus TIAC219.</title>
        <authorList>
            <consortium name="The Broad Institute Genome Sequencing Platform"/>
            <consortium name="The Broad Institute Genome Sequencing Center for Infectious Disease"/>
            <person name="Feldgarden M."/>
            <person name="Van der Auwera G.A."/>
            <person name="Mahillon J."/>
            <person name="Duprez V."/>
            <person name="Timmery S."/>
            <person name="Mattelet C."/>
            <person name="Dierick K."/>
            <person name="Sun M."/>
            <person name="Yu Z."/>
            <person name="Zhu L."/>
            <person name="Hu X."/>
            <person name="Shank E.B."/>
            <person name="Swiecicka I."/>
            <person name="Hansen B.M."/>
            <person name="Andrup L."/>
            <person name="Walker B."/>
            <person name="Young S.K."/>
            <person name="Zeng Q."/>
            <person name="Gargeya S."/>
            <person name="Fitzgerald M."/>
            <person name="Haas B."/>
            <person name="Abouelleil A."/>
            <person name="Alvarado L."/>
            <person name="Arachchi H.M."/>
            <person name="Berlin A.M."/>
            <person name="Chapman S.B."/>
            <person name="Dewar J."/>
            <person name="Goldberg J."/>
            <person name="Griggs A."/>
            <person name="Gujja S."/>
            <person name="Hansen M."/>
            <person name="Howarth C."/>
            <person name="Imamovic A."/>
            <person name="Larimer J."/>
            <person name="McCowan C."/>
            <person name="Murphy C."/>
            <person name="Neiman D."/>
            <person name="Pearson M."/>
            <person name="Priest M."/>
            <person name="Roberts A."/>
            <person name="Saif S."/>
            <person name="Shea T."/>
            <person name="Sisk P."/>
            <person name="Sykes S."/>
            <person name="Wortman J."/>
            <person name="Nusbaum C."/>
            <person name="Birren B."/>
        </authorList>
    </citation>
    <scope>NUCLEOTIDE SEQUENCE [LARGE SCALE GENOMIC DNA]</scope>
    <source>
        <strain evidence="1 2">TIAC219</strain>
    </source>
</reference>
<evidence type="ECO:0000313" key="2">
    <source>
        <dbReference type="Proteomes" id="UP000014060"/>
    </source>
</evidence>
<dbReference type="EMBL" id="AHCJ01000083">
    <property type="protein sequence ID" value="EOQ57869.1"/>
    <property type="molecule type" value="Genomic_DNA"/>
</dbReference>
<dbReference type="AlphaFoldDB" id="A0ABC9SQL4"/>
<sequence>MLDTIKVAKEKVVNYFEKQEVKYTKKDAIFDTVIGVGTALALSAVAKQGNYWAVGTLAALAMAGNFAKGMTLGRVQGRKEGTKTKDRTNGKIPKFDTIRGLITHEDLEEVFVVQFYTKNGKPIMQTAKPIYTYMNAVIEGSQGLEDIELATKFNIEKYYKRKGDN</sequence>
<comment type="caution">
    <text evidence="1">The sequence shown here is derived from an EMBL/GenBank/DDBJ whole genome shotgun (WGS) entry which is preliminary data.</text>
</comment>